<organism evidence="2 3">
    <name type="scientific">Dichomitus squalens</name>
    <dbReference type="NCBI Taxonomy" id="114155"/>
    <lineage>
        <taxon>Eukaryota</taxon>
        <taxon>Fungi</taxon>
        <taxon>Dikarya</taxon>
        <taxon>Basidiomycota</taxon>
        <taxon>Agaricomycotina</taxon>
        <taxon>Agaricomycetes</taxon>
        <taxon>Polyporales</taxon>
        <taxon>Polyporaceae</taxon>
        <taxon>Dichomitus</taxon>
    </lineage>
</organism>
<feature type="compositionally biased region" description="Basic and acidic residues" evidence="1">
    <location>
        <begin position="36"/>
        <end position="46"/>
    </location>
</feature>
<keyword evidence="3" id="KW-1185">Reference proteome</keyword>
<name>A0A4Q9P393_9APHY</name>
<accession>A0A4Q9P393</accession>
<dbReference type="AlphaFoldDB" id="A0A4Q9P393"/>
<proteinExistence type="predicted"/>
<reference evidence="2 3" key="1">
    <citation type="submission" date="2019-01" db="EMBL/GenBank/DDBJ databases">
        <title>Draft genome sequences of three monokaryotic isolates of the white-rot basidiomycete fungus Dichomitus squalens.</title>
        <authorList>
            <consortium name="DOE Joint Genome Institute"/>
            <person name="Lopez S.C."/>
            <person name="Andreopoulos B."/>
            <person name="Pangilinan J."/>
            <person name="Lipzen A."/>
            <person name="Riley R."/>
            <person name="Ahrendt S."/>
            <person name="Ng V."/>
            <person name="Barry K."/>
            <person name="Daum C."/>
            <person name="Grigoriev I.V."/>
            <person name="Hilden K.S."/>
            <person name="Makela M.R."/>
            <person name="de Vries R.P."/>
        </authorList>
    </citation>
    <scope>NUCLEOTIDE SEQUENCE [LARGE SCALE GENOMIC DNA]</scope>
    <source>
        <strain evidence="2 3">CBS 464.89</strain>
    </source>
</reference>
<gene>
    <name evidence="2" type="ORF">BD310DRAFT_958258</name>
</gene>
<dbReference type="EMBL" id="ML145114">
    <property type="protein sequence ID" value="TBU59412.1"/>
    <property type="molecule type" value="Genomic_DNA"/>
</dbReference>
<evidence type="ECO:0000256" key="1">
    <source>
        <dbReference type="SAM" id="MobiDB-lite"/>
    </source>
</evidence>
<dbReference type="Proteomes" id="UP000292082">
    <property type="component" value="Unassembled WGS sequence"/>
</dbReference>
<evidence type="ECO:0000313" key="2">
    <source>
        <dbReference type="EMBL" id="TBU59412.1"/>
    </source>
</evidence>
<evidence type="ECO:0000313" key="3">
    <source>
        <dbReference type="Proteomes" id="UP000292082"/>
    </source>
</evidence>
<sequence>MSAPQPQNDSFGTSSPPLEATKGGEEPMGVSSISGDKPKGVPDKQQRGGAHSSIILQSPRVLTQPAVRLDYFKDNWKDSDAGGGDGAEQVSAVMGCADAQK</sequence>
<protein>
    <submittedName>
        <fullName evidence="2">Uncharacterized protein</fullName>
    </submittedName>
</protein>
<feature type="compositionally biased region" description="Polar residues" evidence="1">
    <location>
        <begin position="1"/>
        <end position="16"/>
    </location>
</feature>
<feature type="region of interest" description="Disordered" evidence="1">
    <location>
        <begin position="1"/>
        <end position="60"/>
    </location>
</feature>